<comment type="caution">
    <text evidence="9">The sequence shown here is derived from an EMBL/GenBank/DDBJ whole genome shotgun (WGS) entry which is preliminary data.</text>
</comment>
<dbReference type="GO" id="GO:0003884">
    <property type="term" value="F:D-amino-acid oxidase activity"/>
    <property type="evidence" value="ECO:0007669"/>
    <property type="project" value="InterPro"/>
</dbReference>
<feature type="binding site" evidence="6">
    <location>
        <begin position="79"/>
        <end position="80"/>
    </location>
    <ligand>
        <name>FAD</name>
        <dbReference type="ChEBI" id="CHEBI:57692"/>
    </ligand>
</feature>
<evidence type="ECO:0000256" key="4">
    <source>
        <dbReference type="ARBA" id="ARBA00022827"/>
    </source>
</evidence>
<dbReference type="PANTHER" id="PTHR11530:SF11">
    <property type="entry name" value="D-ASPARTATE OXIDASE"/>
    <property type="match status" value="1"/>
</dbReference>
<keyword evidence="7" id="KW-0472">Membrane</keyword>
<dbReference type="FunCoup" id="A0A286UM41">
    <property type="interactions" value="56"/>
</dbReference>
<evidence type="ECO:0000256" key="3">
    <source>
        <dbReference type="ARBA" id="ARBA00022630"/>
    </source>
</evidence>
<dbReference type="AlphaFoldDB" id="A0A286UM41"/>
<dbReference type="GO" id="GO:0019478">
    <property type="term" value="P:D-amino acid catabolic process"/>
    <property type="evidence" value="ECO:0007669"/>
    <property type="project" value="TreeGrafter"/>
</dbReference>
<dbReference type="InParanoid" id="A0A286UM41"/>
<dbReference type="PIRSF" id="PIRSF000189">
    <property type="entry name" value="D-aa_oxidase"/>
    <property type="match status" value="1"/>
</dbReference>
<keyword evidence="7" id="KW-0812">Transmembrane</keyword>
<evidence type="ECO:0000256" key="6">
    <source>
        <dbReference type="PIRSR" id="PIRSR000189-1"/>
    </source>
</evidence>
<feature type="transmembrane region" description="Helical" evidence="7">
    <location>
        <begin position="30"/>
        <end position="53"/>
    </location>
</feature>
<keyword evidence="4 6" id="KW-0274">FAD</keyword>
<dbReference type="SUPFAM" id="SSF51971">
    <property type="entry name" value="Nucleotide-binding domain"/>
    <property type="match status" value="1"/>
</dbReference>
<evidence type="ECO:0000256" key="2">
    <source>
        <dbReference type="ARBA" id="ARBA00006730"/>
    </source>
</evidence>
<feature type="binding site" evidence="6">
    <location>
        <position position="265"/>
    </location>
    <ligand>
        <name>D-dopa</name>
        <dbReference type="ChEBI" id="CHEBI:149689"/>
    </ligand>
</feature>
<dbReference type="Gene3D" id="3.30.9.10">
    <property type="entry name" value="D-Amino Acid Oxidase, subunit A, domain 2"/>
    <property type="match status" value="1"/>
</dbReference>
<evidence type="ECO:0000313" key="9">
    <source>
        <dbReference type="EMBL" id="PAV20663.1"/>
    </source>
</evidence>
<dbReference type="OrthoDB" id="2015447at2759"/>
<evidence type="ECO:0000256" key="5">
    <source>
        <dbReference type="ARBA" id="ARBA00023002"/>
    </source>
</evidence>
<comment type="cofactor">
    <cofactor evidence="1 6">
        <name>FAD</name>
        <dbReference type="ChEBI" id="CHEBI:57692"/>
    </cofactor>
</comment>
<name>A0A286UM41_9AGAM</name>
<sequence length="391" mass="42895">MRSSQCQLYKGKRGTIKPGADTKTAPYVTYAWPITMSTVIVLGAGVVGLSTAIKIQESGHSVTIVAETFPDEPKNIRYTSWWSGAHHVSLSGDDTRQQAFDRETFKIMWEMSEPGKDSEECFLRIPQTEYYAEKRYGANCLEVMPEYRVLAQDELITGAVSGVSFNTLTIDMPVYLLYLLRKFQEGGGKIVRAAIHHIAQLAEGTYSEGVVPKAIVICAGLGARLLGGVEDKDVYPVRGQTVILRAPWVRRGLTISNLETGLWTYIIPRRSGGVIVGGTKAENDWEPKPRPETTIDILTRGLALCPQLSPSYKEGQSELPTVEDVKSLIIEEGCGLRPARKGGIRLETASLETVTGQKIPLVYNYGHGSYGVQSSWGSSIAALKLLKEVIV</sequence>
<keyword evidence="3" id="KW-0285">Flavoprotein</keyword>
<reference evidence="9 10" key="1">
    <citation type="journal article" date="2017" name="Mol. Ecol.">
        <title>Comparative and population genomic landscape of Phellinus noxius: A hypervariable fungus causing root rot in trees.</title>
        <authorList>
            <person name="Chung C.L."/>
            <person name="Lee T.J."/>
            <person name="Akiba M."/>
            <person name="Lee H.H."/>
            <person name="Kuo T.H."/>
            <person name="Liu D."/>
            <person name="Ke H.M."/>
            <person name="Yokoi T."/>
            <person name="Roa M.B."/>
            <person name="Lu M.J."/>
            <person name="Chang Y.Y."/>
            <person name="Ann P.J."/>
            <person name="Tsai J.N."/>
            <person name="Chen C.Y."/>
            <person name="Tzean S.S."/>
            <person name="Ota Y."/>
            <person name="Hattori T."/>
            <person name="Sahashi N."/>
            <person name="Liou R.F."/>
            <person name="Kikuchi T."/>
            <person name="Tsai I.J."/>
        </authorList>
    </citation>
    <scope>NUCLEOTIDE SEQUENCE [LARGE SCALE GENOMIC DNA]</scope>
    <source>
        <strain evidence="9 10">FFPRI411160</strain>
    </source>
</reference>
<dbReference type="Gene3D" id="3.40.50.720">
    <property type="entry name" value="NAD(P)-binding Rossmann-like Domain"/>
    <property type="match status" value="1"/>
</dbReference>
<dbReference type="GO" id="GO:0005737">
    <property type="term" value="C:cytoplasm"/>
    <property type="evidence" value="ECO:0007669"/>
    <property type="project" value="TreeGrafter"/>
</dbReference>
<evidence type="ECO:0000313" key="10">
    <source>
        <dbReference type="Proteomes" id="UP000217199"/>
    </source>
</evidence>
<organism evidence="9 10">
    <name type="scientific">Pyrrhoderma noxium</name>
    <dbReference type="NCBI Taxonomy" id="2282107"/>
    <lineage>
        <taxon>Eukaryota</taxon>
        <taxon>Fungi</taxon>
        <taxon>Dikarya</taxon>
        <taxon>Basidiomycota</taxon>
        <taxon>Agaricomycotina</taxon>
        <taxon>Agaricomycetes</taxon>
        <taxon>Hymenochaetales</taxon>
        <taxon>Hymenochaetaceae</taxon>
        <taxon>Pyrrhoderma</taxon>
    </lineage>
</organism>
<dbReference type="SUPFAM" id="SSF54373">
    <property type="entry name" value="FAD-linked reductases, C-terminal domain"/>
    <property type="match status" value="1"/>
</dbReference>
<comment type="similarity">
    <text evidence="2">Belongs to the DAMOX/DASOX family.</text>
</comment>
<proteinExistence type="inferred from homology"/>
<dbReference type="PANTHER" id="PTHR11530">
    <property type="entry name" value="D-AMINO ACID OXIDASE"/>
    <property type="match status" value="1"/>
</dbReference>
<keyword evidence="10" id="KW-1185">Reference proteome</keyword>
<gene>
    <name evidence="9" type="ORF">PNOK_0329000</name>
</gene>
<dbReference type="EMBL" id="NBII01000003">
    <property type="protein sequence ID" value="PAV20663.1"/>
    <property type="molecule type" value="Genomic_DNA"/>
</dbReference>
<feature type="domain" description="FAD dependent oxidoreductase" evidence="8">
    <location>
        <begin position="39"/>
        <end position="378"/>
    </location>
</feature>
<evidence type="ECO:0000256" key="7">
    <source>
        <dbReference type="SAM" id="Phobius"/>
    </source>
</evidence>
<keyword evidence="7" id="KW-1133">Transmembrane helix</keyword>
<protein>
    <submittedName>
        <fullName evidence="9">D-amino-acid oxidase</fullName>
    </submittedName>
</protein>
<dbReference type="STRING" id="2282107.A0A286UM41"/>
<dbReference type="Pfam" id="PF01266">
    <property type="entry name" value="DAO"/>
    <property type="match status" value="1"/>
</dbReference>
<dbReference type="InterPro" id="IPR023209">
    <property type="entry name" value="DAO"/>
</dbReference>
<dbReference type="InterPro" id="IPR006076">
    <property type="entry name" value="FAD-dep_OxRdtase"/>
</dbReference>
<dbReference type="Proteomes" id="UP000217199">
    <property type="component" value="Unassembled WGS sequence"/>
</dbReference>
<keyword evidence="5" id="KW-0560">Oxidoreductase</keyword>
<evidence type="ECO:0000259" key="8">
    <source>
        <dbReference type="Pfam" id="PF01266"/>
    </source>
</evidence>
<accession>A0A286UM41</accession>
<feature type="binding site" evidence="6">
    <location>
        <position position="337"/>
    </location>
    <ligand>
        <name>D-dopa</name>
        <dbReference type="ChEBI" id="CHEBI:149689"/>
    </ligand>
</feature>
<dbReference type="GO" id="GO:0071949">
    <property type="term" value="F:FAD binding"/>
    <property type="evidence" value="ECO:0007669"/>
    <property type="project" value="InterPro"/>
</dbReference>
<evidence type="ECO:0000256" key="1">
    <source>
        <dbReference type="ARBA" id="ARBA00001974"/>
    </source>
</evidence>